<dbReference type="Proteomes" id="UP001194746">
    <property type="component" value="Unassembled WGS sequence"/>
</dbReference>
<dbReference type="PANTHER" id="PTHR46811">
    <property type="entry name" value="COILED-COIL-HELIX-COILED-COIL-HELIX DOMAIN-CONTAINING PROTEIN 7"/>
    <property type="match status" value="1"/>
</dbReference>
<protein>
    <submittedName>
        <fullName evidence="6">Mitochondrial copper homeostasis protein</fullName>
    </submittedName>
</protein>
<comment type="subcellular location">
    <subcellularLocation>
        <location evidence="2">Mitochondrion intermembrane space</location>
    </subcellularLocation>
</comment>
<dbReference type="GO" id="GO:0033108">
    <property type="term" value="P:mitochondrial respiratory chain complex assembly"/>
    <property type="evidence" value="ECO:0007669"/>
    <property type="project" value="TreeGrafter"/>
</dbReference>
<comment type="caution">
    <text evidence="6">The sequence shown here is derived from an EMBL/GenBank/DDBJ whole genome shotgun (WGS) entry which is preliminary data.</text>
</comment>
<evidence type="ECO:0000313" key="6">
    <source>
        <dbReference type="EMBL" id="KAF9884167.1"/>
    </source>
</evidence>
<organism evidence="6 7">
    <name type="scientific">Aspergillus nanangensis</name>
    <dbReference type="NCBI Taxonomy" id="2582783"/>
    <lineage>
        <taxon>Eukaryota</taxon>
        <taxon>Fungi</taxon>
        <taxon>Dikarya</taxon>
        <taxon>Ascomycota</taxon>
        <taxon>Pezizomycotina</taxon>
        <taxon>Eurotiomycetes</taxon>
        <taxon>Eurotiomycetidae</taxon>
        <taxon>Eurotiales</taxon>
        <taxon>Aspergillaceae</taxon>
        <taxon>Aspergillus</taxon>
        <taxon>Aspergillus subgen. Circumdati</taxon>
    </lineage>
</organism>
<feature type="region of interest" description="Disordered" evidence="5">
    <location>
        <begin position="1"/>
        <end position="26"/>
    </location>
</feature>
<name>A0AAD4CD99_ASPNN</name>
<evidence type="ECO:0000256" key="4">
    <source>
        <dbReference type="ARBA" id="ARBA00023157"/>
    </source>
</evidence>
<dbReference type="InterPro" id="IPR051040">
    <property type="entry name" value="COX23"/>
</dbReference>
<dbReference type="PANTHER" id="PTHR46811:SF1">
    <property type="entry name" value="COILED-COIL-HELIX-COILED-COIL-HELIX DOMAIN-CONTAINING PROTEIN 7"/>
    <property type="match status" value="1"/>
</dbReference>
<feature type="compositionally biased region" description="Basic and acidic residues" evidence="5">
    <location>
        <begin position="15"/>
        <end position="26"/>
    </location>
</feature>
<feature type="compositionally biased region" description="Low complexity" evidence="5">
    <location>
        <begin position="1"/>
        <end position="14"/>
    </location>
</feature>
<keyword evidence="7" id="KW-1185">Reference proteome</keyword>
<dbReference type="SUPFAM" id="SSF47072">
    <property type="entry name" value="Cysteine alpha-hairpin motif"/>
    <property type="match status" value="1"/>
</dbReference>
<evidence type="ECO:0000256" key="1">
    <source>
        <dbReference type="ARBA" id="ARBA00003875"/>
    </source>
</evidence>
<dbReference type="AlphaFoldDB" id="A0AAD4CD99"/>
<keyword evidence="4" id="KW-1015">Disulfide bond</keyword>
<evidence type="ECO:0000256" key="3">
    <source>
        <dbReference type="ARBA" id="ARBA00023128"/>
    </source>
</evidence>
<reference evidence="6" key="2">
    <citation type="submission" date="2020-02" db="EMBL/GenBank/DDBJ databases">
        <authorList>
            <person name="Gilchrist C.L.M."/>
            <person name="Chooi Y.-H."/>
        </authorList>
    </citation>
    <scope>NUCLEOTIDE SEQUENCE</scope>
    <source>
        <strain evidence="6">MST-FP2251</strain>
    </source>
</reference>
<accession>A0AAD4CD99</accession>
<dbReference type="PROSITE" id="PS51808">
    <property type="entry name" value="CHCH"/>
    <property type="match status" value="1"/>
</dbReference>
<proteinExistence type="predicted"/>
<comment type="function">
    <text evidence="1">Required for the assembly of cytochrome c oxidase.</text>
</comment>
<evidence type="ECO:0000313" key="7">
    <source>
        <dbReference type="Proteomes" id="UP001194746"/>
    </source>
</evidence>
<reference evidence="6" key="1">
    <citation type="journal article" date="2019" name="Beilstein J. Org. Chem.">
        <title>Nanangenines: drimane sesquiterpenoids as the dominant metabolite cohort of a novel Australian fungus, Aspergillus nanangensis.</title>
        <authorList>
            <person name="Lacey H.J."/>
            <person name="Gilchrist C.L.M."/>
            <person name="Crombie A."/>
            <person name="Kalaitzis J.A."/>
            <person name="Vuong D."/>
            <person name="Rutledge P.J."/>
            <person name="Turner P."/>
            <person name="Pitt J.I."/>
            <person name="Lacey E."/>
            <person name="Chooi Y.H."/>
            <person name="Piggott A.M."/>
        </authorList>
    </citation>
    <scope>NUCLEOTIDE SEQUENCE</scope>
    <source>
        <strain evidence="6">MST-FP2251</strain>
    </source>
</reference>
<dbReference type="InterPro" id="IPR009069">
    <property type="entry name" value="Cys_alpha_HP_mot_SF"/>
</dbReference>
<evidence type="ECO:0000256" key="2">
    <source>
        <dbReference type="ARBA" id="ARBA00004569"/>
    </source>
</evidence>
<sequence length="86" mass="10026">MSSQSQEQAQPPAGSEDHPNSWGKVERKFSNKNASEYYDPCQDFADRSLKCMKRNGSDREMCGDYFQAYRDCKKQWLTQKKFGKSE</sequence>
<keyword evidence="3" id="KW-0496">Mitochondrion</keyword>
<gene>
    <name evidence="6" type="primary">COX23</name>
    <name evidence="6" type="ORF">FE257_002225</name>
</gene>
<dbReference type="EMBL" id="VCAU01000131">
    <property type="protein sequence ID" value="KAF9884167.1"/>
    <property type="molecule type" value="Genomic_DNA"/>
</dbReference>
<evidence type="ECO:0000256" key="5">
    <source>
        <dbReference type="SAM" id="MobiDB-lite"/>
    </source>
</evidence>
<dbReference type="GO" id="GO:0005758">
    <property type="term" value="C:mitochondrial intermembrane space"/>
    <property type="evidence" value="ECO:0007669"/>
    <property type="project" value="UniProtKB-SubCell"/>
</dbReference>